<dbReference type="InterPro" id="IPR036196">
    <property type="entry name" value="Ptyr_pPase_sf"/>
</dbReference>
<dbReference type="GO" id="GO:0004725">
    <property type="term" value="F:protein tyrosine phosphatase activity"/>
    <property type="evidence" value="ECO:0007669"/>
    <property type="project" value="UniProtKB-EC"/>
</dbReference>
<reference evidence="3" key="1">
    <citation type="submission" date="2020-12" db="EMBL/GenBank/DDBJ databases">
        <authorList>
            <consortium name="Molecular Ecology Group"/>
        </authorList>
    </citation>
    <scope>NUCLEOTIDE SEQUENCE</scope>
    <source>
        <strain evidence="3">TBG_1078</strain>
    </source>
</reference>
<dbReference type="Gene3D" id="3.40.50.2300">
    <property type="match status" value="1"/>
</dbReference>
<protein>
    <recommendedName>
        <fullName evidence="1">protein-tyrosine-phosphatase</fullName>
        <ecNumber evidence="1">3.1.3.48</ecNumber>
    </recommendedName>
</protein>
<dbReference type="AlphaFoldDB" id="A0A811Y7J5"/>
<evidence type="ECO:0000259" key="2">
    <source>
        <dbReference type="Pfam" id="PF01451"/>
    </source>
</evidence>
<dbReference type="InterPro" id="IPR050438">
    <property type="entry name" value="LMW_PTPase"/>
</dbReference>
<evidence type="ECO:0000313" key="4">
    <source>
        <dbReference type="Proteomes" id="UP000645828"/>
    </source>
</evidence>
<dbReference type="EMBL" id="CAJHUB010000671">
    <property type="protein sequence ID" value="CAD7673550.1"/>
    <property type="molecule type" value="Genomic_DNA"/>
</dbReference>
<accession>A0A811Y7J5</accession>
<evidence type="ECO:0000313" key="3">
    <source>
        <dbReference type="EMBL" id="CAD7673550.1"/>
    </source>
</evidence>
<gene>
    <name evidence="3" type="ORF">NYPRO_LOCUS6345</name>
</gene>
<proteinExistence type="predicted"/>
<dbReference type="Proteomes" id="UP000645828">
    <property type="component" value="Unassembled WGS sequence"/>
</dbReference>
<dbReference type="EC" id="3.1.3.48" evidence="1"/>
<dbReference type="PANTHER" id="PTHR11717">
    <property type="entry name" value="LOW MOLECULAR WEIGHT PROTEIN TYROSINE PHOSPHATASE"/>
    <property type="match status" value="1"/>
</dbReference>
<organism evidence="3 4">
    <name type="scientific">Nyctereutes procyonoides</name>
    <name type="common">Raccoon dog</name>
    <name type="synonym">Canis procyonoides</name>
    <dbReference type="NCBI Taxonomy" id="34880"/>
    <lineage>
        <taxon>Eukaryota</taxon>
        <taxon>Metazoa</taxon>
        <taxon>Chordata</taxon>
        <taxon>Craniata</taxon>
        <taxon>Vertebrata</taxon>
        <taxon>Euteleostomi</taxon>
        <taxon>Mammalia</taxon>
        <taxon>Eutheria</taxon>
        <taxon>Laurasiatheria</taxon>
        <taxon>Carnivora</taxon>
        <taxon>Caniformia</taxon>
        <taxon>Canidae</taxon>
        <taxon>Nyctereutes</taxon>
    </lineage>
</organism>
<dbReference type="Pfam" id="PF01451">
    <property type="entry name" value="LMWPc"/>
    <property type="match status" value="1"/>
</dbReference>
<keyword evidence="4" id="KW-1185">Reference proteome</keyword>
<name>A0A811Y7J5_NYCPR</name>
<dbReference type="InterPro" id="IPR023485">
    <property type="entry name" value="Ptyr_pPase"/>
</dbReference>
<dbReference type="PANTHER" id="PTHR11717:SF7">
    <property type="entry name" value="LOW MOLECULAR WEIGHT PHOSPHOTYROSINE PROTEIN PHOSPHATASE"/>
    <property type="match status" value="1"/>
</dbReference>
<sequence length="54" mass="6317">MFMCLDNLCQSSIAEAVFRKLVTDQNLPKKTVTFDYILFMDESNLGYLNRKSYT</sequence>
<feature type="domain" description="Phosphotyrosine protein phosphatase I" evidence="2">
    <location>
        <begin position="1"/>
        <end position="30"/>
    </location>
</feature>
<comment type="caution">
    <text evidence="3">The sequence shown here is derived from an EMBL/GenBank/DDBJ whole genome shotgun (WGS) entry which is preliminary data.</text>
</comment>
<evidence type="ECO:0000256" key="1">
    <source>
        <dbReference type="ARBA" id="ARBA00013064"/>
    </source>
</evidence>
<dbReference type="SUPFAM" id="SSF52788">
    <property type="entry name" value="Phosphotyrosine protein phosphatases I"/>
    <property type="match status" value="1"/>
</dbReference>